<evidence type="ECO:0000313" key="8">
    <source>
        <dbReference type="Proteomes" id="UP000464402"/>
    </source>
</evidence>
<dbReference type="PANTHER" id="PTHR30086">
    <property type="entry name" value="ARGININE EXPORTER PROTEIN ARGO"/>
    <property type="match status" value="1"/>
</dbReference>
<dbReference type="GO" id="GO:0005886">
    <property type="term" value="C:plasma membrane"/>
    <property type="evidence" value="ECO:0007669"/>
    <property type="project" value="UniProtKB-SubCell"/>
</dbReference>
<feature type="transmembrane region" description="Helical" evidence="6">
    <location>
        <begin position="115"/>
        <end position="141"/>
    </location>
</feature>
<evidence type="ECO:0000256" key="5">
    <source>
        <dbReference type="ARBA" id="ARBA00023136"/>
    </source>
</evidence>
<reference evidence="8" key="1">
    <citation type="submission" date="2019-09" db="EMBL/GenBank/DDBJ databases">
        <title>Yersinia canariae sp. nov., isolated from a human yersiniosis case.</title>
        <authorList>
            <person name="Nguyen S.V."/>
            <person name="Greig D."/>
            <person name="Hurley D."/>
            <person name="Cao Y."/>
            <person name="McCabe E."/>
            <person name="Mitchell M."/>
            <person name="Jenkins C."/>
            <person name="Fanning S."/>
        </authorList>
    </citation>
    <scope>NUCLEOTIDE SEQUENCE [LARGE SCALE GENOMIC DNA]</scope>
    <source>
        <strain evidence="8">NCTC 14382</strain>
    </source>
</reference>
<accession>A0A857F0L0</accession>
<dbReference type="Proteomes" id="UP000464402">
    <property type="component" value="Chromosome"/>
</dbReference>
<evidence type="ECO:0000256" key="6">
    <source>
        <dbReference type="SAM" id="Phobius"/>
    </source>
</evidence>
<keyword evidence="3 6" id="KW-0812">Transmembrane</keyword>
<dbReference type="GO" id="GO:0015171">
    <property type="term" value="F:amino acid transmembrane transporter activity"/>
    <property type="evidence" value="ECO:0007669"/>
    <property type="project" value="TreeGrafter"/>
</dbReference>
<organism evidence="7 8">
    <name type="scientific">Yersinia canariae</name>
    <dbReference type="NCBI Taxonomy" id="2607663"/>
    <lineage>
        <taxon>Bacteria</taxon>
        <taxon>Pseudomonadati</taxon>
        <taxon>Pseudomonadota</taxon>
        <taxon>Gammaproteobacteria</taxon>
        <taxon>Enterobacterales</taxon>
        <taxon>Yersiniaceae</taxon>
        <taxon>Yersinia</taxon>
    </lineage>
</organism>
<dbReference type="AlphaFoldDB" id="A0A857F0L0"/>
<dbReference type="RefSeq" id="WP_145556685.1">
    <property type="nucleotide sequence ID" value="NZ_CABHYN010000001.1"/>
</dbReference>
<feature type="transmembrane region" description="Helical" evidence="6">
    <location>
        <begin position="147"/>
        <end position="174"/>
    </location>
</feature>
<proteinExistence type="predicted"/>
<keyword evidence="4 6" id="KW-1133">Transmembrane helix</keyword>
<name>A0A857F0L0_9GAMM</name>
<feature type="transmembrane region" description="Helical" evidence="6">
    <location>
        <begin position="6"/>
        <end position="30"/>
    </location>
</feature>
<dbReference type="InterPro" id="IPR001123">
    <property type="entry name" value="LeuE-type"/>
</dbReference>
<evidence type="ECO:0000256" key="1">
    <source>
        <dbReference type="ARBA" id="ARBA00004651"/>
    </source>
</evidence>
<sequence>MDSAIVSVLTISGVIALGAMSPGPSFILVARTAMSSSLKNSLAVAFGMGTGCAFFAFVALLGLQSLLLTVPWLYMSLKVGGGLYLIYLAFKMFFAPKRTLKFESEAVAQRSLSRSFYIGLMTQISNPNTALVFGGIFAAILTQNIAGWMYIVLPGLAFLIDLIWYAIVACLLSAPVPRNYYMRFKIYFDRLGGVVMGLLGLKLIFQK</sequence>
<protein>
    <submittedName>
        <fullName evidence="7">LysE family translocator</fullName>
    </submittedName>
</protein>
<evidence type="ECO:0000256" key="4">
    <source>
        <dbReference type="ARBA" id="ARBA00022989"/>
    </source>
</evidence>
<comment type="subcellular location">
    <subcellularLocation>
        <location evidence="1">Cell membrane</location>
        <topology evidence="1">Multi-pass membrane protein</topology>
    </subcellularLocation>
</comment>
<dbReference type="KEGG" id="yca:F0T03_10305"/>
<keyword evidence="8" id="KW-1185">Reference proteome</keyword>
<feature type="transmembrane region" description="Helical" evidence="6">
    <location>
        <begin position="72"/>
        <end position="94"/>
    </location>
</feature>
<keyword evidence="5 6" id="KW-0472">Membrane</keyword>
<dbReference type="Pfam" id="PF01810">
    <property type="entry name" value="LysE"/>
    <property type="match status" value="1"/>
</dbReference>
<feature type="transmembrane region" description="Helical" evidence="6">
    <location>
        <begin position="42"/>
        <end position="66"/>
    </location>
</feature>
<gene>
    <name evidence="7" type="ORF">F0T03_10305</name>
</gene>
<keyword evidence="2" id="KW-1003">Cell membrane</keyword>
<dbReference type="EMBL" id="CP043727">
    <property type="protein sequence ID" value="QHB32522.1"/>
    <property type="molecule type" value="Genomic_DNA"/>
</dbReference>
<evidence type="ECO:0000256" key="2">
    <source>
        <dbReference type="ARBA" id="ARBA00022475"/>
    </source>
</evidence>
<dbReference type="PANTHER" id="PTHR30086:SF19">
    <property type="entry name" value="THREONINE EFFLUX PROTEIN"/>
    <property type="match status" value="1"/>
</dbReference>
<evidence type="ECO:0000256" key="3">
    <source>
        <dbReference type="ARBA" id="ARBA00022692"/>
    </source>
</evidence>
<evidence type="ECO:0000313" key="7">
    <source>
        <dbReference type="EMBL" id="QHB32522.1"/>
    </source>
</evidence>